<name>A0ABS9CAC3_9FLAO</name>
<dbReference type="EMBL" id="JACSGT010000003">
    <property type="protein sequence ID" value="MCF2221511.1"/>
    <property type="molecule type" value="Genomic_DNA"/>
</dbReference>
<accession>A0ABS9CAC3</accession>
<gene>
    <name evidence="1" type="ORF">H9Q08_19785</name>
</gene>
<evidence type="ECO:0000313" key="2">
    <source>
        <dbReference type="Proteomes" id="UP001430374"/>
    </source>
</evidence>
<sequence>MQLKRLIIWKSLGNDKIKKWILPHLSKGKRGFSTKFDLVKIIQTITKRLKIGCQWREISGKKK</sequence>
<dbReference type="Proteomes" id="UP001430374">
    <property type="component" value="Unassembled WGS sequence"/>
</dbReference>
<reference evidence="1" key="1">
    <citation type="submission" date="2021-08" db="EMBL/GenBank/DDBJ databases">
        <title>Complete genome sequence of Chryseobacterium sp strain PS-8.</title>
        <authorList>
            <person name="Das S.K."/>
        </authorList>
    </citation>
    <scope>NUCLEOTIDE SEQUENCE</scope>
    <source>
        <strain evidence="1">PS-8</strain>
    </source>
</reference>
<protein>
    <recommendedName>
        <fullName evidence="3">Transposase</fullName>
    </recommendedName>
</protein>
<proteinExistence type="predicted"/>
<comment type="caution">
    <text evidence="1">The sequence shown here is derived from an EMBL/GenBank/DDBJ whole genome shotgun (WGS) entry which is preliminary data.</text>
</comment>
<keyword evidence="2" id="KW-1185">Reference proteome</keyword>
<organism evidence="1 2">
    <name type="scientific">Chryseobacterium indicum</name>
    <dbReference type="NCBI Taxonomy" id="2766954"/>
    <lineage>
        <taxon>Bacteria</taxon>
        <taxon>Pseudomonadati</taxon>
        <taxon>Bacteroidota</taxon>
        <taxon>Flavobacteriia</taxon>
        <taxon>Flavobacteriales</taxon>
        <taxon>Weeksellaceae</taxon>
        <taxon>Chryseobacterium group</taxon>
        <taxon>Chryseobacterium</taxon>
    </lineage>
</organism>
<evidence type="ECO:0008006" key="3">
    <source>
        <dbReference type="Google" id="ProtNLM"/>
    </source>
</evidence>
<evidence type="ECO:0000313" key="1">
    <source>
        <dbReference type="EMBL" id="MCF2221511.1"/>
    </source>
</evidence>
<dbReference type="RefSeq" id="WP_235132800.1">
    <property type="nucleotide sequence ID" value="NZ_JACSGT010000003.1"/>
</dbReference>